<proteinExistence type="predicted"/>
<dbReference type="AlphaFoldDB" id="A0A5C6X8B6"/>
<keyword evidence="4" id="KW-1185">Reference proteome</keyword>
<gene>
    <name evidence="3" type="ORF">FRC98_15070</name>
</gene>
<evidence type="ECO:0000256" key="1">
    <source>
        <dbReference type="SAM" id="Coils"/>
    </source>
</evidence>
<accession>A0A5C6X8B6</accession>
<comment type="caution">
    <text evidence="3">The sequence shown here is derived from an EMBL/GenBank/DDBJ whole genome shotgun (WGS) entry which is preliminary data.</text>
</comment>
<evidence type="ECO:0000313" key="4">
    <source>
        <dbReference type="Proteomes" id="UP000321412"/>
    </source>
</evidence>
<dbReference type="OrthoDB" id="5514381at2"/>
<evidence type="ECO:0000313" key="3">
    <source>
        <dbReference type="EMBL" id="TXD35990.1"/>
    </source>
</evidence>
<feature type="compositionally biased region" description="Basic and acidic residues" evidence="2">
    <location>
        <begin position="117"/>
        <end position="129"/>
    </location>
</feature>
<evidence type="ECO:0000256" key="2">
    <source>
        <dbReference type="SAM" id="MobiDB-lite"/>
    </source>
</evidence>
<feature type="coiled-coil region" evidence="1">
    <location>
        <begin position="9"/>
        <end position="43"/>
    </location>
</feature>
<dbReference type="RefSeq" id="WP_146982267.1">
    <property type="nucleotide sequence ID" value="NZ_VOSM01000007.1"/>
</dbReference>
<organism evidence="3 4">
    <name type="scientific">Lujinxingia vulgaris</name>
    <dbReference type="NCBI Taxonomy" id="2600176"/>
    <lineage>
        <taxon>Bacteria</taxon>
        <taxon>Deltaproteobacteria</taxon>
        <taxon>Bradymonadales</taxon>
        <taxon>Lujinxingiaceae</taxon>
        <taxon>Lujinxingia</taxon>
    </lineage>
</organism>
<sequence>MDPSYRHEMAYLIREEKRLEEELEKLREEFATWKRRVALAHEKGHPELAAQATERVDELRTRGHATREELELIASKKRLLIRQARRPDGSEVERAEALLEEVRQGGLIDPDEASLEEEFRRLARGESQESSRSSDPPTDSGAAPLEEDDNP</sequence>
<dbReference type="Proteomes" id="UP000321412">
    <property type="component" value="Unassembled WGS sequence"/>
</dbReference>
<dbReference type="EMBL" id="VOSM01000007">
    <property type="protein sequence ID" value="TXD35990.1"/>
    <property type="molecule type" value="Genomic_DNA"/>
</dbReference>
<protein>
    <submittedName>
        <fullName evidence="3">Uncharacterized protein</fullName>
    </submittedName>
</protein>
<reference evidence="3 4" key="1">
    <citation type="submission" date="2019-08" db="EMBL/GenBank/DDBJ databases">
        <title>Bradymonadales sp. TMQ4.</title>
        <authorList>
            <person name="Liang Q."/>
        </authorList>
    </citation>
    <scope>NUCLEOTIDE SEQUENCE [LARGE SCALE GENOMIC DNA]</scope>
    <source>
        <strain evidence="3 4">TMQ4</strain>
    </source>
</reference>
<keyword evidence="1" id="KW-0175">Coiled coil</keyword>
<feature type="region of interest" description="Disordered" evidence="2">
    <location>
        <begin position="104"/>
        <end position="151"/>
    </location>
</feature>
<name>A0A5C6X8B6_9DELT</name>